<accession>A0A448YWY8</accession>
<dbReference type="AlphaFoldDB" id="A0A448YWY8"/>
<dbReference type="Proteomes" id="UP000291116">
    <property type="component" value="Unassembled WGS sequence"/>
</dbReference>
<evidence type="ECO:0000256" key="1">
    <source>
        <dbReference type="SAM" id="MobiDB-lite"/>
    </source>
</evidence>
<feature type="region of interest" description="Disordered" evidence="1">
    <location>
        <begin position="1"/>
        <end position="23"/>
    </location>
</feature>
<keyword evidence="3" id="KW-1185">Reference proteome</keyword>
<name>A0A448YWY8_9STRA</name>
<evidence type="ECO:0000313" key="2">
    <source>
        <dbReference type="EMBL" id="VEU34298.1"/>
    </source>
</evidence>
<reference evidence="2 3" key="1">
    <citation type="submission" date="2019-01" db="EMBL/GenBank/DDBJ databases">
        <authorList>
            <person name="Ferrante I. M."/>
        </authorList>
    </citation>
    <scope>NUCLEOTIDE SEQUENCE [LARGE SCALE GENOMIC DNA]</scope>
    <source>
        <strain evidence="2 3">B856</strain>
    </source>
</reference>
<protein>
    <submittedName>
        <fullName evidence="2">Uncharacterized protein</fullName>
    </submittedName>
</protein>
<proteinExistence type="predicted"/>
<sequence length="195" mass="21332">MLPADDAVPDLSKQYGSDRPHYKGGKVDAEGVYQLEFLRGLGKEAGTDFRCQESVHGKVIPFPDKSLSSMPSLSIPSIRGLTAFWDGIVAAVPPMVVASIKGAMVGAAGGGCDDEFMAFVCFSDLLFGTSFQQKRLRNLLSAFRFRIESNRFDFSKSVACNSSRSLVLTRFLVEGSDRKLFPDARRDSKQCNSQS</sequence>
<gene>
    <name evidence="2" type="ORF">PSNMU_V1.4_AUG-EV-PASAV3_0010000</name>
</gene>
<dbReference type="EMBL" id="CAACVS010000025">
    <property type="protein sequence ID" value="VEU34298.1"/>
    <property type="molecule type" value="Genomic_DNA"/>
</dbReference>
<evidence type="ECO:0000313" key="3">
    <source>
        <dbReference type="Proteomes" id="UP000291116"/>
    </source>
</evidence>
<organism evidence="2 3">
    <name type="scientific">Pseudo-nitzschia multistriata</name>
    <dbReference type="NCBI Taxonomy" id="183589"/>
    <lineage>
        <taxon>Eukaryota</taxon>
        <taxon>Sar</taxon>
        <taxon>Stramenopiles</taxon>
        <taxon>Ochrophyta</taxon>
        <taxon>Bacillariophyta</taxon>
        <taxon>Bacillariophyceae</taxon>
        <taxon>Bacillariophycidae</taxon>
        <taxon>Bacillariales</taxon>
        <taxon>Bacillariaceae</taxon>
        <taxon>Pseudo-nitzschia</taxon>
    </lineage>
</organism>